<dbReference type="GO" id="GO:0019693">
    <property type="term" value="P:ribose phosphate metabolic process"/>
    <property type="evidence" value="ECO:0007669"/>
    <property type="project" value="TreeGrafter"/>
</dbReference>
<dbReference type="PROSITE" id="PS51462">
    <property type="entry name" value="NUDIX"/>
    <property type="match status" value="1"/>
</dbReference>
<protein>
    <submittedName>
        <fullName evidence="4">NUDIX hydrolase</fullName>
    </submittedName>
</protein>
<gene>
    <name evidence="4" type="ORF">UU65_C0003G0051</name>
</gene>
<evidence type="ECO:0000256" key="2">
    <source>
        <dbReference type="ARBA" id="ARBA00022801"/>
    </source>
</evidence>
<keyword evidence="2 4" id="KW-0378">Hydrolase</keyword>
<name>A0A0G0YHF3_UNCC2</name>
<dbReference type="InterPro" id="IPR000086">
    <property type="entry name" value="NUDIX_hydrolase_dom"/>
</dbReference>
<dbReference type="EMBL" id="LCBL01000003">
    <property type="protein sequence ID" value="KKS08996.1"/>
    <property type="molecule type" value="Genomic_DNA"/>
</dbReference>
<proteinExistence type="predicted"/>
<sequence>MKEVDKTSKWKTLGSRVAYETPWLKIIEDSVITPESKKGNYSFVQTRGDAVFIVPISRDREVYLIGQFRYPTNNYSWEVPAGNAEGQDSLEAAKRELEEETGLLASSWEKVGSYFTANGFSSEATHLFVARSLKETGSHKQEEEGITAVKKVKIEEFFDLVDSGEISDGQTILAVLRALHYLGYLKKS</sequence>
<evidence type="ECO:0000313" key="5">
    <source>
        <dbReference type="Proteomes" id="UP000033869"/>
    </source>
</evidence>
<dbReference type="PANTHER" id="PTHR11839:SF18">
    <property type="entry name" value="NUDIX HYDROLASE DOMAIN-CONTAINING PROTEIN"/>
    <property type="match status" value="1"/>
</dbReference>
<reference evidence="4 5" key="1">
    <citation type="journal article" date="2015" name="Nature">
        <title>rRNA introns, odd ribosomes, and small enigmatic genomes across a large radiation of phyla.</title>
        <authorList>
            <person name="Brown C.T."/>
            <person name="Hug L.A."/>
            <person name="Thomas B.C."/>
            <person name="Sharon I."/>
            <person name="Castelle C.J."/>
            <person name="Singh A."/>
            <person name="Wilkins M.J."/>
            <person name="Williams K.H."/>
            <person name="Banfield J.F."/>
        </authorList>
    </citation>
    <scope>NUCLEOTIDE SEQUENCE [LARGE SCALE GENOMIC DNA]</scope>
</reference>
<evidence type="ECO:0000256" key="1">
    <source>
        <dbReference type="ARBA" id="ARBA00001946"/>
    </source>
</evidence>
<comment type="cofactor">
    <cofactor evidence="1">
        <name>Mg(2+)</name>
        <dbReference type="ChEBI" id="CHEBI:18420"/>
    </cofactor>
</comment>
<dbReference type="Gene3D" id="3.90.79.10">
    <property type="entry name" value="Nucleoside Triphosphate Pyrophosphohydrolase"/>
    <property type="match status" value="1"/>
</dbReference>
<organism evidence="4 5">
    <name type="scientific">candidate division CPR2 bacterium GW2011_GWC1_41_48</name>
    <dbReference type="NCBI Taxonomy" id="1618344"/>
    <lineage>
        <taxon>Bacteria</taxon>
        <taxon>Bacteria division CPR2</taxon>
    </lineage>
</organism>
<evidence type="ECO:0000259" key="3">
    <source>
        <dbReference type="PROSITE" id="PS51462"/>
    </source>
</evidence>
<evidence type="ECO:0000313" key="4">
    <source>
        <dbReference type="EMBL" id="KKS08996.1"/>
    </source>
</evidence>
<dbReference type="SUPFAM" id="SSF55811">
    <property type="entry name" value="Nudix"/>
    <property type="match status" value="1"/>
</dbReference>
<dbReference type="Pfam" id="PF00293">
    <property type="entry name" value="NUDIX"/>
    <property type="match status" value="1"/>
</dbReference>
<dbReference type="GO" id="GO:0006753">
    <property type="term" value="P:nucleoside phosphate metabolic process"/>
    <property type="evidence" value="ECO:0007669"/>
    <property type="project" value="TreeGrafter"/>
</dbReference>
<feature type="domain" description="Nudix hydrolase" evidence="3">
    <location>
        <begin position="46"/>
        <end position="174"/>
    </location>
</feature>
<dbReference type="InterPro" id="IPR015797">
    <property type="entry name" value="NUDIX_hydrolase-like_dom_sf"/>
</dbReference>
<dbReference type="AlphaFoldDB" id="A0A0G0YHF3"/>
<accession>A0A0G0YHF3</accession>
<dbReference type="Proteomes" id="UP000033869">
    <property type="component" value="Unassembled WGS sequence"/>
</dbReference>
<comment type="caution">
    <text evidence="4">The sequence shown here is derived from an EMBL/GenBank/DDBJ whole genome shotgun (WGS) entry which is preliminary data.</text>
</comment>
<dbReference type="PANTHER" id="PTHR11839">
    <property type="entry name" value="UDP/ADP-SUGAR PYROPHOSPHATASE"/>
    <property type="match status" value="1"/>
</dbReference>
<dbReference type="CDD" id="cd24161">
    <property type="entry name" value="NUDIX_ADPRase_Ndx2"/>
    <property type="match status" value="1"/>
</dbReference>
<dbReference type="GO" id="GO:0016787">
    <property type="term" value="F:hydrolase activity"/>
    <property type="evidence" value="ECO:0007669"/>
    <property type="project" value="UniProtKB-KW"/>
</dbReference>